<evidence type="ECO:0000313" key="2">
    <source>
        <dbReference type="Proteomes" id="UP000440498"/>
    </source>
</evidence>
<proteinExistence type="predicted"/>
<dbReference type="Proteomes" id="UP000440498">
    <property type="component" value="Unassembled WGS sequence"/>
</dbReference>
<gene>
    <name evidence="1" type="ORF">GEV02_25010</name>
</gene>
<dbReference type="AlphaFoldDB" id="A0A6A7N8P7"/>
<evidence type="ECO:0000313" key="1">
    <source>
        <dbReference type="EMBL" id="MQA41409.1"/>
    </source>
</evidence>
<accession>A0A6A7N8P7</accession>
<organism evidence="1 2">
    <name type="scientific">Rugamonas aquatica</name>
    <dbReference type="NCBI Taxonomy" id="2743357"/>
    <lineage>
        <taxon>Bacteria</taxon>
        <taxon>Pseudomonadati</taxon>
        <taxon>Pseudomonadota</taxon>
        <taxon>Betaproteobacteria</taxon>
        <taxon>Burkholderiales</taxon>
        <taxon>Oxalobacteraceae</taxon>
        <taxon>Telluria group</taxon>
        <taxon>Rugamonas</taxon>
    </lineage>
</organism>
<dbReference type="EMBL" id="WHUG01000013">
    <property type="protein sequence ID" value="MQA41409.1"/>
    <property type="molecule type" value="Genomic_DNA"/>
</dbReference>
<keyword evidence="2" id="KW-1185">Reference proteome</keyword>
<sequence>MTNQQSSPAVPQFVVTVSLTGLGQSTRASYSYTVPQDDGGWITFQNISKCDLVVFRSTNCLFVLDYKTTLAGWSIHSITTSADNSSLSTLAGPLNLSYMTIDPDQVLHQYDLTINYRNGDITVPIDPQETNVPPKLEPGSVAGRG</sequence>
<name>A0A6A7N8P7_9BURK</name>
<dbReference type="RefSeq" id="WP_152840654.1">
    <property type="nucleotide sequence ID" value="NZ_WHUG01000013.1"/>
</dbReference>
<protein>
    <submittedName>
        <fullName evidence="1">Uncharacterized protein</fullName>
    </submittedName>
</protein>
<comment type="caution">
    <text evidence="1">The sequence shown here is derived from an EMBL/GenBank/DDBJ whole genome shotgun (WGS) entry which is preliminary data.</text>
</comment>
<reference evidence="1 2" key="1">
    <citation type="submission" date="2019-10" db="EMBL/GenBank/DDBJ databases">
        <title>Two novel species isolated from a subtropical stream in China.</title>
        <authorList>
            <person name="Lu H."/>
        </authorList>
    </citation>
    <scope>NUCLEOTIDE SEQUENCE [LARGE SCALE GENOMIC DNA]</scope>
    <source>
        <strain evidence="1 2">FT29W</strain>
    </source>
</reference>